<dbReference type="Proteomes" id="UP000013111">
    <property type="component" value="Unassembled WGS sequence"/>
</dbReference>
<accession>A0A831EPS6</accession>
<proteinExistence type="predicted"/>
<dbReference type="EMBL" id="CAPB01000005">
    <property type="protein sequence ID" value="CCO92277.1"/>
    <property type="molecule type" value="Genomic_DNA"/>
</dbReference>
<protein>
    <submittedName>
        <fullName evidence="1">Uncharacterized protein</fullName>
    </submittedName>
</protein>
<evidence type="ECO:0000313" key="2">
    <source>
        <dbReference type="Proteomes" id="UP000013111"/>
    </source>
</evidence>
<comment type="caution">
    <text evidence="1">The sequence shown here is derived from an EMBL/GenBank/DDBJ whole genome shotgun (WGS) entry which is preliminary data.</text>
</comment>
<dbReference type="AlphaFoldDB" id="A0A831EPS6"/>
<organism evidence="1 2">
    <name type="scientific">Erwinia amylovora NBRC 12687 = CFBP 1232</name>
    <dbReference type="NCBI Taxonomy" id="1219359"/>
    <lineage>
        <taxon>Bacteria</taxon>
        <taxon>Pseudomonadati</taxon>
        <taxon>Pseudomonadota</taxon>
        <taxon>Gammaproteobacteria</taxon>
        <taxon>Enterobacterales</taxon>
        <taxon>Erwiniaceae</taxon>
        <taxon>Erwinia</taxon>
    </lineage>
</organism>
<name>A0A831EPS6_ERWAM</name>
<reference evidence="1 2" key="2">
    <citation type="submission" date="2013-04" db="EMBL/GenBank/DDBJ databases">
        <title>Comparative genomics of 12 strains of Erwinia amylovora identifies a pan-genome with a large conserved core and provides insights into host specificity.</title>
        <authorList>
            <person name="Mann R.A."/>
            <person name="Smits T.H.M."/>
            <person name="Buehlmann A."/>
            <person name="Blom J."/>
            <person name="Goesmann A."/>
            <person name="Frey J.E."/>
            <person name="Plummer K.M."/>
            <person name="Beer S.V."/>
            <person name="Luck J."/>
            <person name="Duffy B."/>
            <person name="Rodoni B."/>
        </authorList>
    </citation>
    <scope>NUCLEOTIDE SEQUENCE [LARGE SCALE GENOMIC DNA]</scope>
    <source>
        <strain evidence="2">CFBP 1232</strain>
    </source>
</reference>
<sequence length="35" mass="4276">MFYRREAVFLMTSGYQKRLFFAHFRQKVLKNSMSG</sequence>
<evidence type="ECO:0000313" key="1">
    <source>
        <dbReference type="EMBL" id="CCO92277.1"/>
    </source>
</evidence>
<gene>
    <name evidence="1" type="ORF">BN437_0309</name>
</gene>
<reference evidence="1 2" key="1">
    <citation type="submission" date="2012-11" db="EMBL/GenBank/DDBJ databases">
        <authorList>
            <person name="Linke B."/>
        </authorList>
    </citation>
    <scope>NUCLEOTIDE SEQUENCE [LARGE SCALE GENOMIC DNA]</scope>
    <source>
        <strain evidence="2">CFBP 1232</strain>
    </source>
</reference>